<dbReference type="InterPro" id="IPR031330">
    <property type="entry name" value="Gly_Hdrlase_35_cat"/>
</dbReference>
<name>D0MIQ8_RHOM4</name>
<comment type="catalytic activity">
    <reaction evidence="4">
        <text>Hydrolysis of terminal non-reducing beta-D-galactose residues in beta-D-galactosides.</text>
        <dbReference type="EC" id="3.2.1.23"/>
    </reaction>
</comment>
<dbReference type="PROSITE" id="PS01182">
    <property type="entry name" value="GLYCOSYL_HYDROL_F35"/>
    <property type="match status" value="1"/>
</dbReference>
<evidence type="ECO:0000313" key="8">
    <source>
        <dbReference type="EMBL" id="ACY48366.1"/>
    </source>
</evidence>
<gene>
    <name evidence="8" type="ordered locus">Rmar_1479</name>
</gene>
<feature type="signal peptide" evidence="6">
    <location>
        <begin position="1"/>
        <end position="22"/>
    </location>
</feature>
<dbReference type="Gene3D" id="3.20.20.80">
    <property type="entry name" value="Glycosidases"/>
    <property type="match status" value="1"/>
</dbReference>
<evidence type="ECO:0000313" key="9">
    <source>
        <dbReference type="Proteomes" id="UP000002221"/>
    </source>
</evidence>
<keyword evidence="3 4" id="KW-0326">Glycosidase</keyword>
<protein>
    <recommendedName>
        <fullName evidence="4">Beta-galactosidase</fullName>
        <ecNumber evidence="4">3.2.1.23</ecNumber>
    </recommendedName>
</protein>
<dbReference type="STRING" id="518766.Rmar_1479"/>
<dbReference type="eggNOG" id="COG1874">
    <property type="taxonomic scope" value="Bacteria"/>
</dbReference>
<dbReference type="PANTHER" id="PTHR23421">
    <property type="entry name" value="BETA-GALACTOSIDASE RELATED"/>
    <property type="match status" value="1"/>
</dbReference>
<dbReference type="GO" id="GO:0004565">
    <property type="term" value="F:beta-galactosidase activity"/>
    <property type="evidence" value="ECO:0007669"/>
    <property type="project" value="UniProtKB-EC"/>
</dbReference>
<dbReference type="RefSeq" id="WP_012843977.1">
    <property type="nucleotide sequence ID" value="NC_013501.1"/>
</dbReference>
<proteinExistence type="inferred from homology"/>
<dbReference type="KEGG" id="rmr:Rmar_1479"/>
<keyword evidence="9" id="KW-1185">Reference proteome</keyword>
<evidence type="ECO:0000256" key="5">
    <source>
        <dbReference type="RuleBase" id="RU003679"/>
    </source>
</evidence>
<dbReference type="AlphaFoldDB" id="D0MIQ8"/>
<evidence type="ECO:0000256" key="6">
    <source>
        <dbReference type="SAM" id="SignalP"/>
    </source>
</evidence>
<sequence>MRHAFCLLVISFLLSVASTASAQQIYTLDVRPAHVDIRRGHLRMGGSSPRGDTIGVNSFYLEYNGRPWFPLVGEFHYVRYPSASWDEELRKMKAGGIQVVATYVFWIIHEETEGHFDWTGNRNLRHFLELVAKNGLWAIVRVGPFIHAEIRNGGLPDWLYGRPFRVRSNDPEYLAYVARYYREIARQLEGLYFKDGGPIIAIQLENEYEHSAAPWAFSYPDQPPEWTASASDPGVPGSEHIRRLKQLAREAGMDAPLYTATGWGNAAIAPLETLPVNSAYPYPTWAPIQPSPLYLFRNLQQTPDYAPVSYDPSLYPVLGAELFGGIQVTYTRRPTIPPRSLEAQIVRQLGSGANGIGYYMYHGGATPRGRFFYFSDEAIGVPRINYDFQAPIGQYGQLRPSFHYLKLLHFFLQDYGARLAPMAVVLPETATQLRPTTTDTLRYSARSDGTGGFLFMHNFQDHVAMHDLTDLQLIVYTRRDTLVIPRAGTFTLKAEASAILPFNLPIGDLWLRYATAQPLAVLHVRDTLHHAFVALEGIPPEFAFAQATLQELNAGDCRLDTTPGTAYVHCPADRPATFTAIDRSGRPIVFALFPKQMALSAWRLTLDDGSYPAFSEATVLVHDALHELQLEDTSAVTLALYPKRLRPPRVRPGTVSVTAPPHPALSAYRVTVPAVRPEVQVERVRRDRLVLRVGQERLPEPLHEVFVDIDYVGDTGMAFIDGQLVDDHFYYGRPWRIGLKRFWSRLARHEMYCYFRPLYPDAPFLDDLPPEAIPDNLRDPEQTLQIRAIRIVPVFRTYVAF</sequence>
<comment type="similarity">
    <text evidence="1 5">Belongs to the glycosyl hydrolase 35 family.</text>
</comment>
<dbReference type="Pfam" id="PF01301">
    <property type="entry name" value="Glyco_hydro_35"/>
    <property type="match status" value="1"/>
</dbReference>
<dbReference type="InterPro" id="IPR001944">
    <property type="entry name" value="Glycoside_Hdrlase_35"/>
</dbReference>
<dbReference type="PRINTS" id="PR00742">
    <property type="entry name" value="GLHYDRLASE35"/>
</dbReference>
<reference evidence="8 9" key="1">
    <citation type="journal article" date="2009" name="Stand. Genomic Sci.">
        <title>Complete genome sequence of Rhodothermus marinus type strain (R-10).</title>
        <authorList>
            <person name="Nolan M."/>
            <person name="Tindall B.J."/>
            <person name="Pomrenke H."/>
            <person name="Lapidus A."/>
            <person name="Copeland A."/>
            <person name="Glavina Del Rio T."/>
            <person name="Lucas S."/>
            <person name="Chen F."/>
            <person name="Tice H."/>
            <person name="Cheng J.F."/>
            <person name="Saunders E."/>
            <person name="Han C."/>
            <person name="Bruce D."/>
            <person name="Goodwin L."/>
            <person name="Chain P."/>
            <person name="Pitluck S."/>
            <person name="Ovchinikova G."/>
            <person name="Pati A."/>
            <person name="Ivanova N."/>
            <person name="Mavromatis K."/>
            <person name="Chen A."/>
            <person name="Palaniappan K."/>
            <person name="Land M."/>
            <person name="Hauser L."/>
            <person name="Chang Y.J."/>
            <person name="Jeffries C.D."/>
            <person name="Brettin T."/>
            <person name="Goker M."/>
            <person name="Bristow J."/>
            <person name="Eisen J.A."/>
            <person name="Markowitz V."/>
            <person name="Hugenholtz P."/>
            <person name="Kyrpides N.C."/>
            <person name="Klenk H.P."/>
            <person name="Detter J.C."/>
        </authorList>
    </citation>
    <scope>NUCLEOTIDE SEQUENCE [LARGE SCALE GENOMIC DNA]</scope>
    <source>
        <strain evidence="9">ATCC 43812 / DSM 4252 / R-10</strain>
    </source>
</reference>
<evidence type="ECO:0000256" key="4">
    <source>
        <dbReference type="RuleBase" id="RU000675"/>
    </source>
</evidence>
<dbReference type="Proteomes" id="UP000002221">
    <property type="component" value="Chromosome"/>
</dbReference>
<evidence type="ECO:0000256" key="1">
    <source>
        <dbReference type="ARBA" id="ARBA00009809"/>
    </source>
</evidence>
<dbReference type="CAZy" id="GH35">
    <property type="family name" value="Glycoside Hydrolase Family 35"/>
</dbReference>
<dbReference type="InterPro" id="IPR037110">
    <property type="entry name" value="Betagal_dom2_sf"/>
</dbReference>
<evidence type="ECO:0000259" key="7">
    <source>
        <dbReference type="Pfam" id="PF01301"/>
    </source>
</evidence>
<dbReference type="HOGENOM" id="CLU_018711_0_0_10"/>
<dbReference type="InterPro" id="IPR017853">
    <property type="entry name" value="GH"/>
</dbReference>
<evidence type="ECO:0000256" key="2">
    <source>
        <dbReference type="ARBA" id="ARBA00022801"/>
    </source>
</evidence>
<evidence type="ECO:0000256" key="3">
    <source>
        <dbReference type="ARBA" id="ARBA00023295"/>
    </source>
</evidence>
<dbReference type="EC" id="3.2.1.23" evidence="4"/>
<organism evidence="8 9">
    <name type="scientific">Rhodothermus marinus (strain ATCC 43812 / DSM 4252 / R-10)</name>
    <name type="common">Rhodothermus obamensis</name>
    <dbReference type="NCBI Taxonomy" id="518766"/>
    <lineage>
        <taxon>Bacteria</taxon>
        <taxon>Pseudomonadati</taxon>
        <taxon>Rhodothermota</taxon>
        <taxon>Rhodothermia</taxon>
        <taxon>Rhodothermales</taxon>
        <taxon>Rhodothermaceae</taxon>
        <taxon>Rhodothermus</taxon>
    </lineage>
</organism>
<dbReference type="Gene3D" id="2.102.20.10">
    <property type="entry name" value="Beta-galactosidase, domain 2"/>
    <property type="match status" value="1"/>
</dbReference>
<dbReference type="OrthoDB" id="703126at2"/>
<dbReference type="EMBL" id="CP001807">
    <property type="protein sequence ID" value="ACY48366.1"/>
    <property type="molecule type" value="Genomic_DNA"/>
</dbReference>
<dbReference type="GO" id="GO:0005975">
    <property type="term" value="P:carbohydrate metabolic process"/>
    <property type="evidence" value="ECO:0007669"/>
    <property type="project" value="InterPro"/>
</dbReference>
<dbReference type="InterPro" id="IPR019801">
    <property type="entry name" value="Glyco_hydro_35_CS"/>
</dbReference>
<accession>D0MIQ8</accession>
<keyword evidence="2 4" id="KW-0378">Hydrolase</keyword>
<feature type="chain" id="PRO_5003012139" description="Beta-galactosidase" evidence="6">
    <location>
        <begin position="23"/>
        <end position="801"/>
    </location>
</feature>
<dbReference type="SUPFAM" id="SSF51445">
    <property type="entry name" value="(Trans)glycosidases"/>
    <property type="match status" value="1"/>
</dbReference>
<keyword evidence="6" id="KW-0732">Signal</keyword>
<feature type="domain" description="Glycoside hydrolase 35 catalytic" evidence="7">
    <location>
        <begin position="63"/>
        <end position="409"/>
    </location>
</feature>